<organism evidence="2 3">
    <name type="scientific">Paramecium octaurelia</name>
    <dbReference type="NCBI Taxonomy" id="43137"/>
    <lineage>
        <taxon>Eukaryota</taxon>
        <taxon>Sar</taxon>
        <taxon>Alveolata</taxon>
        <taxon>Ciliophora</taxon>
        <taxon>Intramacronucleata</taxon>
        <taxon>Oligohymenophorea</taxon>
        <taxon>Peniculida</taxon>
        <taxon>Parameciidae</taxon>
        <taxon>Paramecium</taxon>
    </lineage>
</organism>
<name>A0A8S1THR2_PAROT</name>
<evidence type="ECO:0000313" key="3">
    <source>
        <dbReference type="Proteomes" id="UP000683925"/>
    </source>
</evidence>
<keyword evidence="1" id="KW-0472">Membrane</keyword>
<evidence type="ECO:0008006" key="4">
    <source>
        <dbReference type="Google" id="ProtNLM"/>
    </source>
</evidence>
<protein>
    <recommendedName>
        <fullName evidence="4">Transmembrane protein</fullName>
    </recommendedName>
</protein>
<evidence type="ECO:0000313" key="2">
    <source>
        <dbReference type="EMBL" id="CAD8150612.1"/>
    </source>
</evidence>
<evidence type="ECO:0000256" key="1">
    <source>
        <dbReference type="SAM" id="Phobius"/>
    </source>
</evidence>
<reference evidence="2" key="1">
    <citation type="submission" date="2021-01" db="EMBL/GenBank/DDBJ databases">
        <authorList>
            <consortium name="Genoscope - CEA"/>
            <person name="William W."/>
        </authorList>
    </citation>
    <scope>NUCLEOTIDE SEQUENCE</scope>
</reference>
<keyword evidence="1" id="KW-1133">Transmembrane helix</keyword>
<accession>A0A8S1THR2</accession>
<keyword evidence="3" id="KW-1185">Reference proteome</keyword>
<gene>
    <name evidence="2" type="ORF">POCTA_138.1.T0240025</name>
</gene>
<dbReference type="EMBL" id="CAJJDP010000024">
    <property type="protein sequence ID" value="CAD8150612.1"/>
    <property type="molecule type" value="Genomic_DNA"/>
</dbReference>
<feature type="transmembrane region" description="Helical" evidence="1">
    <location>
        <begin position="117"/>
        <end position="142"/>
    </location>
</feature>
<dbReference type="Proteomes" id="UP000683925">
    <property type="component" value="Unassembled WGS sequence"/>
</dbReference>
<dbReference type="AlphaFoldDB" id="A0A8S1THR2"/>
<sequence>MEAYQVTFLKLQEIYQFFGKYRTLSYSQTITKFKWIVSRLEIRKKRQICKLQIVLFEIIFQMNKIFKAQQYNCFKLQSGTHQLVVQDFIQRKGRIEILQKKFKWKLALKVFYKQISLFLHSFVFGSAAQLFCSSLFSIRIYLRSKSFFISKMSLLEQYNLEHYLEGLKKNANNLNPFYCIIFKYYGLLFHILIFIILLTKSLGFIFLLKYEFWFVKMGKLHFF</sequence>
<comment type="caution">
    <text evidence="2">The sequence shown here is derived from an EMBL/GenBank/DDBJ whole genome shotgun (WGS) entry which is preliminary data.</text>
</comment>
<feature type="transmembrane region" description="Helical" evidence="1">
    <location>
        <begin position="184"/>
        <end position="208"/>
    </location>
</feature>
<keyword evidence="1" id="KW-0812">Transmembrane</keyword>
<proteinExistence type="predicted"/>